<proteinExistence type="predicted"/>
<reference evidence="1" key="1">
    <citation type="journal article" date="2015" name="Nature">
        <title>Complex archaea that bridge the gap between prokaryotes and eukaryotes.</title>
        <authorList>
            <person name="Spang A."/>
            <person name="Saw J.H."/>
            <person name="Jorgensen S.L."/>
            <person name="Zaremba-Niedzwiedzka K."/>
            <person name="Martijn J."/>
            <person name="Lind A.E."/>
            <person name="van Eijk R."/>
            <person name="Schleper C."/>
            <person name="Guy L."/>
            <person name="Ettema T.J."/>
        </authorList>
    </citation>
    <scope>NUCLEOTIDE SEQUENCE</scope>
</reference>
<sequence length="200" mass="23231">MRWSYGVVTAIERKEDLLPRTLDSLCEGGFDKPRLFVDGCNDPKLYEHFGLEVTVRYPRIIFGANHILALLELYIRNSRADLFALFEDDFVTYINLRQYLETCEYPKTGYWNLYTFPQNQNLAPKDDKPCWFLSNQYGRGAVALVFNRDALITFFSKPYVLKSISETKGWKSIDGVILTSFKQSGWKEYCHNPSLVQHTG</sequence>
<evidence type="ECO:0000313" key="1">
    <source>
        <dbReference type="EMBL" id="KKK95791.1"/>
    </source>
</evidence>
<gene>
    <name evidence="1" type="ORF">LCGC14_2669280</name>
</gene>
<accession>A0A0F9CGE7</accession>
<dbReference type="EMBL" id="LAZR01046756">
    <property type="protein sequence ID" value="KKK95791.1"/>
    <property type="molecule type" value="Genomic_DNA"/>
</dbReference>
<dbReference type="AlphaFoldDB" id="A0A0F9CGE7"/>
<protein>
    <recommendedName>
        <fullName evidence="2">Glycosyltransferase 2-like domain-containing protein</fullName>
    </recommendedName>
</protein>
<organism evidence="1">
    <name type="scientific">marine sediment metagenome</name>
    <dbReference type="NCBI Taxonomy" id="412755"/>
    <lineage>
        <taxon>unclassified sequences</taxon>
        <taxon>metagenomes</taxon>
        <taxon>ecological metagenomes</taxon>
    </lineage>
</organism>
<comment type="caution">
    <text evidence="1">The sequence shown here is derived from an EMBL/GenBank/DDBJ whole genome shotgun (WGS) entry which is preliminary data.</text>
</comment>
<evidence type="ECO:0008006" key="2">
    <source>
        <dbReference type="Google" id="ProtNLM"/>
    </source>
</evidence>
<feature type="non-terminal residue" evidence="1">
    <location>
        <position position="200"/>
    </location>
</feature>
<name>A0A0F9CGE7_9ZZZZ</name>